<name>A0A1A6AIM1_9CLOT</name>
<dbReference type="Pfam" id="PF00483">
    <property type="entry name" value="NTP_transferase"/>
    <property type="match status" value="1"/>
</dbReference>
<gene>
    <name evidence="2" type="ORF">CLRAG_38780</name>
</gene>
<dbReference type="PANTHER" id="PTHR46390:SF1">
    <property type="entry name" value="MANNOSE-1-PHOSPHATE GUANYLYLTRANSFERASE"/>
    <property type="match status" value="1"/>
</dbReference>
<dbReference type="GO" id="GO:0009298">
    <property type="term" value="P:GDP-mannose biosynthetic process"/>
    <property type="evidence" value="ECO:0007669"/>
    <property type="project" value="TreeGrafter"/>
</dbReference>
<dbReference type="Proteomes" id="UP000093954">
    <property type="component" value="Unassembled WGS sequence"/>
</dbReference>
<dbReference type="InterPro" id="IPR029044">
    <property type="entry name" value="Nucleotide-diphossugar_trans"/>
</dbReference>
<dbReference type="PANTHER" id="PTHR46390">
    <property type="entry name" value="MANNOSE-1-PHOSPHATE GUANYLYLTRANSFERASE"/>
    <property type="match status" value="1"/>
</dbReference>
<dbReference type="PATRIC" id="fig|1353534.3.peg.3951"/>
<protein>
    <submittedName>
        <fullName evidence="2">Nucleotidyl transferase</fullName>
    </submittedName>
</protein>
<reference evidence="2 3" key="1">
    <citation type="journal article" date="2012" name="Front. Microbiol.">
        <title>Draft Genome Sequence of the Virulent Strain 01-B526 of the Fish Pathogen Aeromonas salmonicida.</title>
        <authorList>
            <person name="Charette S.J."/>
            <person name="Brochu F."/>
            <person name="Boyle B."/>
            <person name="Filion G."/>
            <person name="Tanaka K.H."/>
            <person name="Derome N."/>
        </authorList>
    </citation>
    <scope>NUCLEOTIDE SEQUENCE [LARGE SCALE GENOMIC DNA]</scope>
    <source>
        <strain evidence="2 3">P11</strain>
    </source>
</reference>
<accession>A0A1A6AIM1</accession>
<evidence type="ECO:0000313" key="2">
    <source>
        <dbReference type="EMBL" id="OBR89901.1"/>
    </source>
</evidence>
<dbReference type="EMBL" id="LROS01000077">
    <property type="protein sequence ID" value="OBR89901.1"/>
    <property type="molecule type" value="Genomic_DNA"/>
</dbReference>
<dbReference type="Gene3D" id="3.90.550.10">
    <property type="entry name" value="Spore Coat Polysaccharide Biosynthesis Protein SpsA, Chain A"/>
    <property type="match status" value="1"/>
</dbReference>
<dbReference type="InterPro" id="IPR005835">
    <property type="entry name" value="NTP_transferase_dom"/>
</dbReference>
<keyword evidence="2" id="KW-0808">Transferase</keyword>
<dbReference type="SUPFAM" id="SSF53448">
    <property type="entry name" value="Nucleotide-diphospho-sugar transferases"/>
    <property type="match status" value="1"/>
</dbReference>
<evidence type="ECO:0000313" key="3">
    <source>
        <dbReference type="Proteomes" id="UP000093954"/>
    </source>
</evidence>
<dbReference type="GO" id="GO:0004475">
    <property type="term" value="F:mannose-1-phosphate guanylyltransferase (GTP) activity"/>
    <property type="evidence" value="ECO:0007669"/>
    <property type="project" value="TreeGrafter"/>
</dbReference>
<dbReference type="AlphaFoldDB" id="A0A1A6AIM1"/>
<feature type="domain" description="Nucleotidyl transferase" evidence="1">
    <location>
        <begin position="1"/>
        <end position="97"/>
    </location>
</feature>
<comment type="caution">
    <text evidence="2">The sequence shown here is derived from an EMBL/GenBank/DDBJ whole genome shotgun (WGS) entry which is preliminary data.</text>
</comment>
<dbReference type="InterPro" id="IPR051161">
    <property type="entry name" value="Mannose-6P_isomerase_type2"/>
</dbReference>
<evidence type="ECO:0000259" key="1">
    <source>
        <dbReference type="Pfam" id="PF00483"/>
    </source>
</evidence>
<organism evidence="2 3">
    <name type="scientific">Clostridium ragsdalei P11</name>
    <dbReference type="NCBI Taxonomy" id="1353534"/>
    <lineage>
        <taxon>Bacteria</taxon>
        <taxon>Bacillati</taxon>
        <taxon>Bacillota</taxon>
        <taxon>Clostridia</taxon>
        <taxon>Eubacteriales</taxon>
        <taxon>Clostridiaceae</taxon>
        <taxon>Clostridium</taxon>
    </lineage>
</organism>
<proteinExistence type="predicted"/>
<sequence>MFQETFKRSLLLADIDDIYVVTNEKYKFLVMGSVEELGYEYNEANIIVEPEAKNTLPAIYAGVHEIAEKGNDTVVVFPSDHMIAKGQEFANIIKNLEPLTKD</sequence>
<keyword evidence="3" id="KW-1185">Reference proteome</keyword>